<dbReference type="RefSeq" id="XP_069232382.1">
    <property type="nucleotide sequence ID" value="XM_069370927.1"/>
</dbReference>
<protein>
    <submittedName>
        <fullName evidence="1">Uncharacterized protein</fullName>
    </submittedName>
</protein>
<name>A0AB34KYU2_9PEZI</name>
<comment type="caution">
    <text evidence="1">The sequence shown here is derived from an EMBL/GenBank/DDBJ whole genome shotgun (WGS) entry which is preliminary data.</text>
</comment>
<dbReference type="AlphaFoldDB" id="A0AB34KYU2"/>
<proteinExistence type="predicted"/>
<gene>
    <name evidence="1" type="ORF">WHR41_02321</name>
</gene>
<dbReference type="Proteomes" id="UP000803884">
    <property type="component" value="Unassembled WGS sequence"/>
</dbReference>
<organism evidence="1 2">
    <name type="scientific">Cladosporium halotolerans</name>
    <dbReference type="NCBI Taxonomy" id="1052096"/>
    <lineage>
        <taxon>Eukaryota</taxon>
        <taxon>Fungi</taxon>
        <taxon>Dikarya</taxon>
        <taxon>Ascomycota</taxon>
        <taxon>Pezizomycotina</taxon>
        <taxon>Dothideomycetes</taxon>
        <taxon>Dothideomycetidae</taxon>
        <taxon>Cladosporiales</taxon>
        <taxon>Cladosporiaceae</taxon>
        <taxon>Cladosporium</taxon>
    </lineage>
</organism>
<accession>A0AB34KYU2</accession>
<evidence type="ECO:0000313" key="1">
    <source>
        <dbReference type="EMBL" id="KAL1589277.1"/>
    </source>
</evidence>
<evidence type="ECO:0000313" key="2">
    <source>
        <dbReference type="Proteomes" id="UP000803884"/>
    </source>
</evidence>
<sequence length="140" mass="16287">MLPTLARRGLNPFAAPKAPAVNVPFFPYTWETNPYRCKRTWPPEFSKLSQKHQFKLERRYRRRAKLAYARPNWHKIVQLAQWGSILFVATYGILFMELTDGNTPFTGIRNWYKEQMGIMSDARASHPVDDNSPNATAQKT</sequence>
<keyword evidence="2" id="KW-1185">Reference proteome</keyword>
<dbReference type="GeneID" id="96003765"/>
<dbReference type="EMBL" id="JAAQHG020000005">
    <property type="protein sequence ID" value="KAL1589277.1"/>
    <property type="molecule type" value="Genomic_DNA"/>
</dbReference>
<reference evidence="1 2" key="1">
    <citation type="journal article" date="2020" name="Microbiol. Resour. Announc.">
        <title>Draft Genome Sequence of a Cladosporium Species Isolated from the Mesophotic Ascidian Didemnum maculosum.</title>
        <authorList>
            <person name="Gioti A."/>
            <person name="Siaperas R."/>
            <person name="Nikolaivits E."/>
            <person name="Le Goff G."/>
            <person name="Ouazzani J."/>
            <person name="Kotoulas G."/>
            <person name="Topakas E."/>
        </authorList>
    </citation>
    <scope>NUCLEOTIDE SEQUENCE [LARGE SCALE GENOMIC DNA]</scope>
    <source>
        <strain evidence="1 2">TM138-S3</strain>
    </source>
</reference>